<reference evidence="2 3" key="1">
    <citation type="submission" date="2006-04" db="EMBL/GenBank/DDBJ databases">
        <authorList>
            <person name="Nierman W.C."/>
        </authorList>
    </citation>
    <scope>NUCLEOTIDE SEQUENCE [LARGE SCALE GENOMIC DNA]</scope>
    <source>
        <strain evidence="2 3">DW4/3-1</strain>
    </source>
</reference>
<organism evidence="2 3">
    <name type="scientific">Stigmatella aurantiaca (strain DW4/3-1)</name>
    <dbReference type="NCBI Taxonomy" id="378806"/>
    <lineage>
        <taxon>Bacteria</taxon>
        <taxon>Pseudomonadati</taxon>
        <taxon>Myxococcota</taxon>
        <taxon>Myxococcia</taxon>
        <taxon>Myxococcales</taxon>
        <taxon>Cystobacterineae</taxon>
        <taxon>Archangiaceae</taxon>
        <taxon>Stigmatella</taxon>
    </lineage>
</organism>
<feature type="region of interest" description="Disordered" evidence="1">
    <location>
        <begin position="1"/>
        <end position="101"/>
    </location>
</feature>
<feature type="region of interest" description="Disordered" evidence="1">
    <location>
        <begin position="122"/>
        <end position="309"/>
    </location>
</feature>
<feature type="compositionally biased region" description="Basic and acidic residues" evidence="1">
    <location>
        <begin position="285"/>
        <end position="309"/>
    </location>
</feature>
<feature type="compositionally biased region" description="Basic residues" evidence="1">
    <location>
        <begin position="389"/>
        <end position="399"/>
    </location>
</feature>
<feature type="compositionally biased region" description="Pro residues" evidence="1">
    <location>
        <begin position="1"/>
        <end position="11"/>
    </location>
</feature>
<name>Q08V17_STIAD</name>
<feature type="region of interest" description="Disordered" evidence="1">
    <location>
        <begin position="506"/>
        <end position="526"/>
    </location>
</feature>
<feature type="region of interest" description="Disordered" evidence="1">
    <location>
        <begin position="389"/>
        <end position="432"/>
    </location>
</feature>
<feature type="compositionally biased region" description="Basic and acidic residues" evidence="1">
    <location>
        <begin position="126"/>
        <end position="195"/>
    </location>
</feature>
<proteinExistence type="predicted"/>
<dbReference type="Proteomes" id="UP000032702">
    <property type="component" value="Unassembled WGS sequence"/>
</dbReference>
<dbReference type="EMBL" id="AAMD01000122">
    <property type="protein sequence ID" value="EAU64321.1"/>
    <property type="molecule type" value="Genomic_DNA"/>
</dbReference>
<gene>
    <name evidence="2" type="ORF">STIAU_4770</name>
</gene>
<feature type="region of interest" description="Disordered" evidence="1">
    <location>
        <begin position="322"/>
        <end position="345"/>
    </location>
</feature>
<evidence type="ECO:0000313" key="3">
    <source>
        <dbReference type="Proteomes" id="UP000032702"/>
    </source>
</evidence>
<comment type="caution">
    <text evidence="2">The sequence shown here is derived from an EMBL/GenBank/DDBJ whole genome shotgun (WGS) entry which is preliminary data.</text>
</comment>
<feature type="compositionally biased region" description="Basic and acidic residues" evidence="1">
    <location>
        <begin position="412"/>
        <end position="422"/>
    </location>
</feature>
<feature type="compositionally biased region" description="Basic and acidic residues" evidence="1">
    <location>
        <begin position="204"/>
        <end position="216"/>
    </location>
</feature>
<dbReference type="AlphaFoldDB" id="Q08V17"/>
<evidence type="ECO:0000256" key="1">
    <source>
        <dbReference type="SAM" id="MobiDB-lite"/>
    </source>
</evidence>
<evidence type="ECO:0000313" key="2">
    <source>
        <dbReference type="EMBL" id="EAU64321.1"/>
    </source>
</evidence>
<feature type="compositionally biased region" description="Basic residues" evidence="1">
    <location>
        <begin position="30"/>
        <end position="50"/>
    </location>
</feature>
<sequence length="779" mass="86085">MSWPANGPPPQGAARTPPLRAFPESPSRARPGRGKRFHGNRGGQGRRLRLRLCVPHARGEQQPGEGQRHQRDGPVPPVVRHLGGLPRGQDPPEQQRLRGRAQVDGAIDDAHRDARVLLAPKVHARRAGEHPVHANDTQGHEDDRPSQHHAVDEKEAGHGPHAHARVEHRGDGPPSRIKEPVGDDAREHASGDARHAQQHAPVGGDERSADAGRLRELGVPLHDGVAHVATAELDEQDDNDRGVAHHPREHGDQSQPRAGIARGGIRGVEVRVPGIARRVPDDEEVQHHEGQQNGGRHEEHPVGGRRFDDHRAPVVGEVHAQRDEDAEHPAQQPPLPDVEPGRVHLDDGDGAKALEVHVGRVEDRQRRHEPSRRLPVLGQHGVHHRAHQHVAHRGARRRQQDRLAASQPVRQRAVEQERHAIDDGSPEEDGAKVRVRRPAAHRAGGDVHVVAPHIEERVRHPQGEPVEEPAALERLGVPQLHLGQAREDQANRREQDENRQQLLQPLGHGRHAVNLGGRREPPRTLPGPLLPANPAAWLRLPGQQPGDGDLRLRVRDFSAAARVEQRLDGMPAQLRALLQGRAIPLRRLGLLACHVHRRRKHLLRQNARGHEEAGAQKADLLGPHHVARLLAHLLRRAVPQPLLALVLEFQQPRDDLLHAQVAAPVRHRHVLALAEKGRGPEVHPREHLQPPLAPPVEEHRHRVQAGPVHHIDPVHLGSRSIRAPVLAAQPPHAQKTLVAPRRRREILDDLDISDRRVVRPHACSVGGKPSSGRCLPESV</sequence>
<accession>Q08V17</accession>
<protein>
    <submittedName>
        <fullName evidence="2">200 kDa antigen p200, putative</fullName>
    </submittedName>
</protein>